<reference evidence="2 4" key="1">
    <citation type="journal article" date="2020" name="Stud. Mycol.">
        <title>101 Dothideomycetes genomes: a test case for predicting lifestyles and emergence of pathogens.</title>
        <authorList>
            <person name="Haridas S."/>
            <person name="Albert R."/>
            <person name="Binder M."/>
            <person name="Bloem J."/>
            <person name="Labutti K."/>
            <person name="Salamov A."/>
            <person name="Andreopoulos B."/>
            <person name="Baker S."/>
            <person name="Barry K."/>
            <person name="Bills G."/>
            <person name="Bluhm B."/>
            <person name="Cannon C."/>
            <person name="Castanera R."/>
            <person name="Culley D."/>
            <person name="Daum C."/>
            <person name="Ezra D."/>
            <person name="Gonzalez J."/>
            <person name="Henrissat B."/>
            <person name="Kuo A."/>
            <person name="Liang C."/>
            <person name="Lipzen A."/>
            <person name="Lutzoni F."/>
            <person name="Magnuson J."/>
            <person name="Mondo S."/>
            <person name="Nolan M."/>
            <person name="Ohm R."/>
            <person name="Pangilinan J."/>
            <person name="Park H.-J."/>
            <person name="Ramirez L."/>
            <person name="Alfaro M."/>
            <person name="Sun H."/>
            <person name="Tritt A."/>
            <person name="Yoshinaga Y."/>
            <person name="Zwiers L.-H."/>
            <person name="Turgeon B."/>
            <person name="Goodwin S."/>
            <person name="Spatafora J."/>
            <person name="Crous P."/>
            <person name="Grigoriev I."/>
        </authorList>
    </citation>
    <scope>NUCLEOTIDE SEQUENCE</scope>
    <source>
        <strain evidence="2 4">CBS 304.34</strain>
    </source>
</reference>
<dbReference type="EMBL" id="MU003699">
    <property type="protein sequence ID" value="KAF2811133.1"/>
    <property type="molecule type" value="Genomic_DNA"/>
</dbReference>
<evidence type="ECO:0000256" key="1">
    <source>
        <dbReference type="SAM" id="SignalP"/>
    </source>
</evidence>
<reference evidence="4" key="2">
    <citation type="submission" date="2020-04" db="EMBL/GenBank/DDBJ databases">
        <authorList>
            <consortium name="NCBI Genome Project"/>
        </authorList>
    </citation>
    <scope>NUCLEOTIDE SEQUENCE</scope>
    <source>
        <strain evidence="4">CBS 304.34</strain>
    </source>
</reference>
<name>A0A6A6YRY6_9PEZI</name>
<feature type="signal peptide" evidence="1">
    <location>
        <begin position="1"/>
        <end position="20"/>
    </location>
</feature>
<keyword evidence="1" id="KW-0732">Signal</keyword>
<keyword evidence="3" id="KW-1185">Reference proteome</keyword>
<gene>
    <name evidence="2 4" type="ORF">BDZ99DRAFT_570393</name>
</gene>
<protein>
    <submittedName>
        <fullName evidence="2 4">Uncharacterized protein</fullName>
    </submittedName>
</protein>
<reference evidence="4" key="3">
    <citation type="submission" date="2025-04" db="UniProtKB">
        <authorList>
            <consortium name="RefSeq"/>
        </authorList>
    </citation>
    <scope>IDENTIFICATION</scope>
    <source>
        <strain evidence="4">CBS 304.34</strain>
    </source>
</reference>
<evidence type="ECO:0000313" key="4">
    <source>
        <dbReference type="RefSeq" id="XP_033578097.1"/>
    </source>
</evidence>
<accession>A0A6A6YRY6</accession>
<sequence>MRFSGIAFALTAFLSAFVAAAPTANNDIAKRLPTPEEFEALAPEQKRKVYTAWYRATNILPTSDDCIYSLSNS</sequence>
<dbReference type="RefSeq" id="XP_033578097.1">
    <property type="nucleotide sequence ID" value="XM_033727983.1"/>
</dbReference>
<evidence type="ECO:0000313" key="3">
    <source>
        <dbReference type="Proteomes" id="UP000504636"/>
    </source>
</evidence>
<dbReference type="OrthoDB" id="3762068at2759"/>
<evidence type="ECO:0000313" key="2">
    <source>
        <dbReference type="EMBL" id="KAF2811133.1"/>
    </source>
</evidence>
<dbReference type="AlphaFoldDB" id="A0A6A6YRY6"/>
<proteinExistence type="predicted"/>
<organism evidence="2">
    <name type="scientific">Mytilinidion resinicola</name>
    <dbReference type="NCBI Taxonomy" id="574789"/>
    <lineage>
        <taxon>Eukaryota</taxon>
        <taxon>Fungi</taxon>
        <taxon>Dikarya</taxon>
        <taxon>Ascomycota</taxon>
        <taxon>Pezizomycotina</taxon>
        <taxon>Dothideomycetes</taxon>
        <taxon>Pleosporomycetidae</taxon>
        <taxon>Mytilinidiales</taxon>
        <taxon>Mytilinidiaceae</taxon>
        <taxon>Mytilinidion</taxon>
    </lineage>
</organism>
<dbReference type="Proteomes" id="UP000504636">
    <property type="component" value="Unplaced"/>
</dbReference>
<feature type="non-terminal residue" evidence="2">
    <location>
        <position position="1"/>
    </location>
</feature>
<feature type="chain" id="PRO_5044629290" evidence="1">
    <location>
        <begin position="21"/>
        <end position="73"/>
    </location>
</feature>
<dbReference type="GeneID" id="54468876"/>